<dbReference type="PANTHER" id="PTHR33064:SF37">
    <property type="entry name" value="RIBONUCLEASE H"/>
    <property type="match status" value="1"/>
</dbReference>
<dbReference type="SUPFAM" id="SSF56672">
    <property type="entry name" value="DNA/RNA polymerases"/>
    <property type="match status" value="1"/>
</dbReference>
<dbReference type="EMBL" id="JASPKY010000269">
    <property type="protein sequence ID" value="KAK9712048.1"/>
    <property type="molecule type" value="Genomic_DNA"/>
</dbReference>
<dbReference type="InterPro" id="IPR051320">
    <property type="entry name" value="Viral_Replic_Matur_Polypro"/>
</dbReference>
<dbReference type="Proteomes" id="UP001458880">
    <property type="component" value="Unassembled WGS sequence"/>
</dbReference>
<dbReference type="Gene3D" id="3.30.70.270">
    <property type="match status" value="1"/>
</dbReference>
<accession>A0AAW1K2Z4</accession>
<gene>
    <name evidence="1" type="ORF">QE152_g25121</name>
</gene>
<keyword evidence="2" id="KW-1185">Reference proteome</keyword>
<sequence length="103" mass="11717">MSRKKKIEIISKKHEGEIVKMEEILLQEEHEDNCAVQPIVVIGKKYDPTEKQVQSFLGLTGYFRIFIAGHALIAKPLSDLLKKDAKYVFGEAQQLACNQLKNC</sequence>
<comment type="caution">
    <text evidence="1">The sequence shown here is derived from an EMBL/GenBank/DDBJ whole genome shotgun (WGS) entry which is preliminary data.</text>
</comment>
<dbReference type="AlphaFoldDB" id="A0AAW1K2Z4"/>
<dbReference type="GO" id="GO:0071897">
    <property type="term" value="P:DNA biosynthetic process"/>
    <property type="evidence" value="ECO:0007669"/>
    <property type="project" value="UniProtKB-ARBA"/>
</dbReference>
<dbReference type="InterPro" id="IPR043128">
    <property type="entry name" value="Rev_trsase/Diguanyl_cyclase"/>
</dbReference>
<proteinExistence type="predicted"/>
<protein>
    <submittedName>
        <fullName evidence="1">Uncharacterized protein</fullName>
    </submittedName>
</protein>
<evidence type="ECO:0000313" key="2">
    <source>
        <dbReference type="Proteomes" id="UP001458880"/>
    </source>
</evidence>
<dbReference type="PANTHER" id="PTHR33064">
    <property type="entry name" value="POL PROTEIN"/>
    <property type="match status" value="1"/>
</dbReference>
<reference evidence="1 2" key="1">
    <citation type="journal article" date="2024" name="BMC Genomics">
        <title>De novo assembly and annotation of Popillia japonica's genome with initial clues to its potential as an invasive pest.</title>
        <authorList>
            <person name="Cucini C."/>
            <person name="Boschi S."/>
            <person name="Funari R."/>
            <person name="Cardaioli E."/>
            <person name="Iannotti N."/>
            <person name="Marturano G."/>
            <person name="Paoli F."/>
            <person name="Bruttini M."/>
            <person name="Carapelli A."/>
            <person name="Frati F."/>
            <person name="Nardi F."/>
        </authorList>
    </citation>
    <scope>NUCLEOTIDE SEQUENCE [LARGE SCALE GENOMIC DNA]</scope>
    <source>
        <strain evidence="1">DMR45628</strain>
    </source>
</reference>
<dbReference type="InterPro" id="IPR043502">
    <property type="entry name" value="DNA/RNA_pol_sf"/>
</dbReference>
<name>A0AAW1K2Z4_POPJA</name>
<evidence type="ECO:0000313" key="1">
    <source>
        <dbReference type="EMBL" id="KAK9712048.1"/>
    </source>
</evidence>
<organism evidence="1 2">
    <name type="scientific">Popillia japonica</name>
    <name type="common">Japanese beetle</name>
    <dbReference type="NCBI Taxonomy" id="7064"/>
    <lineage>
        <taxon>Eukaryota</taxon>
        <taxon>Metazoa</taxon>
        <taxon>Ecdysozoa</taxon>
        <taxon>Arthropoda</taxon>
        <taxon>Hexapoda</taxon>
        <taxon>Insecta</taxon>
        <taxon>Pterygota</taxon>
        <taxon>Neoptera</taxon>
        <taxon>Endopterygota</taxon>
        <taxon>Coleoptera</taxon>
        <taxon>Polyphaga</taxon>
        <taxon>Scarabaeiformia</taxon>
        <taxon>Scarabaeidae</taxon>
        <taxon>Rutelinae</taxon>
        <taxon>Popillia</taxon>
    </lineage>
</organism>